<evidence type="ECO:0008006" key="3">
    <source>
        <dbReference type="Google" id="ProtNLM"/>
    </source>
</evidence>
<proteinExistence type="predicted"/>
<protein>
    <recommendedName>
        <fullName evidence="3">Restriction endonuclease type II EcoRII C-terminal domain-containing protein</fullName>
    </recommendedName>
</protein>
<sequence length="354" mass="41266">MTIKNIDPSIVLENPWRNAYWFSRMLINNDKYGAIGKENRLLLNICETLKVILDDKIISDDDKMIICKSGIKDILQHRFSRQSSRTERINLFYEDLLGKIETVDDIKVFIITSEYFVVPINNALKDIPNNDREFTESVAKVYLDKLGEKALATVINIWDDAGVEGCLNAERTAVVREYRSLKNQIDFLPTFDADIVLTAFIQEFERRLGQKRKGRAGGSLEDVTEYLLRYFNIKAESKPEHFQADIEIDKWVKCSDKWLIGISCKRTLRERWKQVSSASAEILSKHKIKEIWHLITYDEDLSDDKLTLLGGLRHIFYLRDDSRKLKHALEHIGMKDYVRPMSNFINDIKREQGI</sequence>
<dbReference type="InterPro" id="IPR038365">
    <property type="entry name" value="EcoRII_C_sf"/>
</dbReference>
<evidence type="ECO:0000313" key="2">
    <source>
        <dbReference type="Proteomes" id="UP000287502"/>
    </source>
</evidence>
<dbReference type="KEGG" id="gtl:EP073_13530"/>
<dbReference type="Proteomes" id="UP000287502">
    <property type="component" value="Chromosome"/>
</dbReference>
<dbReference type="EMBL" id="CP035108">
    <property type="protein sequence ID" value="QAR34385.1"/>
    <property type="molecule type" value="Genomic_DNA"/>
</dbReference>
<dbReference type="SUPFAM" id="SSF52980">
    <property type="entry name" value="Restriction endonuclease-like"/>
    <property type="match status" value="1"/>
</dbReference>
<dbReference type="Gene3D" id="3.40.91.80">
    <property type="match status" value="1"/>
</dbReference>
<evidence type="ECO:0000313" key="1">
    <source>
        <dbReference type="EMBL" id="QAR34385.1"/>
    </source>
</evidence>
<dbReference type="RefSeq" id="WP_128467690.1">
    <property type="nucleotide sequence ID" value="NZ_CP035108.1"/>
</dbReference>
<organism evidence="1 2">
    <name type="scientific">Geovibrio thiophilus</name>
    <dbReference type="NCBI Taxonomy" id="139438"/>
    <lineage>
        <taxon>Bacteria</taxon>
        <taxon>Pseudomonadati</taxon>
        <taxon>Deferribacterota</taxon>
        <taxon>Deferribacteres</taxon>
        <taxon>Deferribacterales</taxon>
        <taxon>Geovibrionaceae</taxon>
        <taxon>Geovibrio</taxon>
    </lineage>
</organism>
<dbReference type="OrthoDB" id="9816440at2"/>
<reference evidence="1 2" key="1">
    <citation type="submission" date="2019-01" db="EMBL/GenBank/DDBJ databases">
        <title>Geovibrio thiophilus DSM 11263, complete genome.</title>
        <authorList>
            <person name="Spring S."/>
            <person name="Bunk B."/>
            <person name="Sproer C."/>
        </authorList>
    </citation>
    <scope>NUCLEOTIDE SEQUENCE [LARGE SCALE GENOMIC DNA]</scope>
    <source>
        <strain evidence="1 2">DSM 11263</strain>
    </source>
</reference>
<accession>A0A3R5XYJ7</accession>
<dbReference type="AlphaFoldDB" id="A0A3R5XYJ7"/>
<gene>
    <name evidence="1" type="ORF">EP073_13530</name>
</gene>
<name>A0A3R5XYJ7_9BACT</name>
<dbReference type="InterPro" id="IPR011335">
    <property type="entry name" value="Restrct_endonuc-II-like"/>
</dbReference>
<keyword evidence="2" id="KW-1185">Reference proteome</keyword>